<feature type="domain" description="DOMON" evidence="2">
    <location>
        <begin position="53"/>
        <end position="181"/>
    </location>
</feature>
<organism evidence="3 4">
    <name type="scientific">Dimorphilus gyrociliatus</name>
    <dbReference type="NCBI Taxonomy" id="2664684"/>
    <lineage>
        <taxon>Eukaryota</taxon>
        <taxon>Metazoa</taxon>
        <taxon>Spiralia</taxon>
        <taxon>Lophotrochozoa</taxon>
        <taxon>Annelida</taxon>
        <taxon>Polychaeta</taxon>
        <taxon>Polychaeta incertae sedis</taxon>
        <taxon>Dinophilidae</taxon>
        <taxon>Dimorphilus</taxon>
    </lineage>
</organism>
<dbReference type="InterPro" id="IPR042789">
    <property type="entry name" value="FRRS1L"/>
</dbReference>
<dbReference type="AlphaFoldDB" id="A0A7I8V6N1"/>
<dbReference type="GO" id="GO:1900449">
    <property type="term" value="P:regulation of glutamate receptor signaling pathway"/>
    <property type="evidence" value="ECO:0007669"/>
    <property type="project" value="InterPro"/>
</dbReference>
<dbReference type="GO" id="GO:0099072">
    <property type="term" value="P:regulation of postsynaptic membrane neurotransmitter receptor levels"/>
    <property type="evidence" value="ECO:0007669"/>
    <property type="project" value="TreeGrafter"/>
</dbReference>
<keyword evidence="1" id="KW-0472">Membrane</keyword>
<dbReference type="PANTHER" id="PTHR46902:SF1">
    <property type="entry name" value="DOMON DOMAIN-CONTAINING PROTEIN FRRS1L"/>
    <property type="match status" value="1"/>
</dbReference>
<feature type="transmembrane region" description="Helical" evidence="1">
    <location>
        <begin position="220"/>
        <end position="242"/>
    </location>
</feature>
<dbReference type="Proteomes" id="UP000549394">
    <property type="component" value="Unassembled WGS sequence"/>
</dbReference>
<sequence length="261" mass="29422">MKERGRILFVLVLILPYLEFIGGSFVSISTKGCGSIKGCYRMPPNCNGRNCLSLITFRWHKATDTILFEMQSQALSGIHWTSVGFSDEAQMGDNYVVDCLYNQSSSNALIQRSWNYLNSGGRRTGNRVLKDKYAGMDLSQPFQANYSDGFIQCTFSMHVTTTGAKYTPNFKSKYYLLLARGPTTKKGVKHKHTVSPFMSPEKMNLLTFVDITGLKKDTLVLLHGSFMLIAWLLLGSSGMLVARYCKSFFGQFRSTHTWFLV</sequence>
<feature type="transmembrane region" description="Helical" evidence="1">
    <location>
        <begin position="7"/>
        <end position="28"/>
    </location>
</feature>
<comment type="caution">
    <text evidence="3">The sequence shown here is derived from an EMBL/GenBank/DDBJ whole genome shotgun (WGS) entry which is preliminary data.</text>
</comment>
<gene>
    <name evidence="3" type="ORF">DGYR_LOCUS1139</name>
</gene>
<dbReference type="PANTHER" id="PTHR46902">
    <property type="entry name" value="DOMON DOMAIN-CONTAINING PROTEIN FRRS1L"/>
    <property type="match status" value="1"/>
</dbReference>
<evidence type="ECO:0000256" key="1">
    <source>
        <dbReference type="SAM" id="Phobius"/>
    </source>
</evidence>
<evidence type="ECO:0000313" key="3">
    <source>
        <dbReference type="EMBL" id="CAD5111914.1"/>
    </source>
</evidence>
<keyword evidence="4" id="KW-1185">Reference proteome</keyword>
<name>A0A7I8V6N1_9ANNE</name>
<keyword evidence="1" id="KW-1133">Transmembrane helix</keyword>
<dbReference type="PROSITE" id="PS50836">
    <property type="entry name" value="DOMON"/>
    <property type="match status" value="1"/>
</dbReference>
<protein>
    <submittedName>
        <fullName evidence="3">DgyrCDS1175</fullName>
    </submittedName>
</protein>
<keyword evidence="1" id="KW-0812">Transmembrane</keyword>
<accession>A0A7I8V6N1</accession>
<dbReference type="OrthoDB" id="6418377at2759"/>
<evidence type="ECO:0000313" key="4">
    <source>
        <dbReference type="Proteomes" id="UP000549394"/>
    </source>
</evidence>
<dbReference type="InterPro" id="IPR005018">
    <property type="entry name" value="DOMON_domain"/>
</dbReference>
<dbReference type="Pfam" id="PF03351">
    <property type="entry name" value="DOMON"/>
    <property type="match status" value="1"/>
</dbReference>
<dbReference type="EMBL" id="CAJFCJ010000002">
    <property type="protein sequence ID" value="CAD5111914.1"/>
    <property type="molecule type" value="Genomic_DNA"/>
</dbReference>
<evidence type="ECO:0000259" key="2">
    <source>
        <dbReference type="PROSITE" id="PS50836"/>
    </source>
</evidence>
<proteinExistence type="predicted"/>
<reference evidence="3 4" key="1">
    <citation type="submission" date="2020-08" db="EMBL/GenBank/DDBJ databases">
        <authorList>
            <person name="Hejnol A."/>
        </authorList>
    </citation>
    <scope>NUCLEOTIDE SEQUENCE [LARGE SCALE GENOMIC DNA]</scope>
</reference>